<reference evidence="1" key="2">
    <citation type="journal article" date="2015" name="Data Brief">
        <title>Shoot transcriptome of the giant reed, Arundo donax.</title>
        <authorList>
            <person name="Barrero R.A."/>
            <person name="Guerrero F.D."/>
            <person name="Moolhuijzen P."/>
            <person name="Goolsby J.A."/>
            <person name="Tidwell J."/>
            <person name="Bellgard S.E."/>
            <person name="Bellgard M.I."/>
        </authorList>
    </citation>
    <scope>NUCLEOTIDE SEQUENCE</scope>
    <source>
        <tissue evidence="1">Shoot tissue taken approximately 20 cm above the soil surface</tissue>
    </source>
</reference>
<evidence type="ECO:0000313" key="1">
    <source>
        <dbReference type="EMBL" id="JAD57573.1"/>
    </source>
</evidence>
<name>A0A0A9B613_ARUDO</name>
<protein>
    <submittedName>
        <fullName evidence="1">Uncharacterized protein</fullName>
    </submittedName>
</protein>
<reference evidence="1" key="1">
    <citation type="submission" date="2014-09" db="EMBL/GenBank/DDBJ databases">
        <authorList>
            <person name="Magalhaes I.L.F."/>
            <person name="Oliveira U."/>
            <person name="Santos F.R."/>
            <person name="Vidigal T.H.D.A."/>
            <person name="Brescovit A.D."/>
            <person name="Santos A.J."/>
        </authorList>
    </citation>
    <scope>NUCLEOTIDE SEQUENCE</scope>
    <source>
        <tissue evidence="1">Shoot tissue taken approximately 20 cm above the soil surface</tissue>
    </source>
</reference>
<dbReference type="EMBL" id="GBRH01240322">
    <property type="protein sequence ID" value="JAD57573.1"/>
    <property type="molecule type" value="Transcribed_RNA"/>
</dbReference>
<organism evidence="1">
    <name type="scientific">Arundo donax</name>
    <name type="common">Giant reed</name>
    <name type="synonym">Donax arundinaceus</name>
    <dbReference type="NCBI Taxonomy" id="35708"/>
    <lineage>
        <taxon>Eukaryota</taxon>
        <taxon>Viridiplantae</taxon>
        <taxon>Streptophyta</taxon>
        <taxon>Embryophyta</taxon>
        <taxon>Tracheophyta</taxon>
        <taxon>Spermatophyta</taxon>
        <taxon>Magnoliopsida</taxon>
        <taxon>Liliopsida</taxon>
        <taxon>Poales</taxon>
        <taxon>Poaceae</taxon>
        <taxon>PACMAD clade</taxon>
        <taxon>Arundinoideae</taxon>
        <taxon>Arundineae</taxon>
        <taxon>Arundo</taxon>
    </lineage>
</organism>
<sequence length="36" mass="4052">MPFCFCILLTLSRGRYSHTNIIASSLLNPSFNLYGT</sequence>
<dbReference type="AlphaFoldDB" id="A0A0A9B613"/>
<proteinExistence type="predicted"/>
<accession>A0A0A9B613</accession>